<evidence type="ECO:0000313" key="11">
    <source>
        <dbReference type="Proteomes" id="UP000177480"/>
    </source>
</evidence>
<evidence type="ECO:0000259" key="9">
    <source>
        <dbReference type="Pfam" id="PF00483"/>
    </source>
</evidence>
<keyword evidence="7" id="KW-0460">Magnesium</keyword>
<evidence type="ECO:0000256" key="5">
    <source>
        <dbReference type="ARBA" id="ARBA00022695"/>
    </source>
</evidence>
<evidence type="ECO:0000256" key="3">
    <source>
        <dbReference type="ARBA" id="ARBA00012461"/>
    </source>
</evidence>
<dbReference type="PANTHER" id="PTHR43532:SF1">
    <property type="entry name" value="GLUCOSE-1-PHOSPHATE THYMIDYLYLTRANSFERASE 1"/>
    <property type="match status" value="1"/>
</dbReference>
<keyword evidence="6" id="KW-0479">Metal-binding</keyword>
<dbReference type="GO" id="GO:0046872">
    <property type="term" value="F:metal ion binding"/>
    <property type="evidence" value="ECO:0007669"/>
    <property type="project" value="UniProtKB-KW"/>
</dbReference>
<gene>
    <name evidence="10" type="ORF">A2719_00905</name>
</gene>
<keyword evidence="10" id="KW-0946">Virion</keyword>
<evidence type="ECO:0000256" key="2">
    <source>
        <dbReference type="ARBA" id="ARBA00010480"/>
    </source>
</evidence>
<evidence type="ECO:0000256" key="8">
    <source>
        <dbReference type="ARBA" id="ARBA00049336"/>
    </source>
</evidence>
<dbReference type="STRING" id="1802114.A2719_00905"/>
<evidence type="ECO:0000256" key="7">
    <source>
        <dbReference type="ARBA" id="ARBA00022842"/>
    </source>
</evidence>
<comment type="caution">
    <text evidence="10">The sequence shown here is derived from an EMBL/GenBank/DDBJ whole genome shotgun (WGS) entry which is preliminary data.</text>
</comment>
<keyword evidence="4" id="KW-0808">Transferase</keyword>
<dbReference type="InterPro" id="IPR029044">
    <property type="entry name" value="Nucleotide-diphossugar_trans"/>
</dbReference>
<dbReference type="InterPro" id="IPR005907">
    <property type="entry name" value="G1P_thy_trans_s"/>
</dbReference>
<dbReference type="InterPro" id="IPR005835">
    <property type="entry name" value="NTP_transferase_dom"/>
</dbReference>
<organism evidence="10 11">
    <name type="scientific">Candidatus Ryanbacteria bacterium RIFCSPHIGHO2_01_FULL_45_22</name>
    <dbReference type="NCBI Taxonomy" id="1802114"/>
    <lineage>
        <taxon>Bacteria</taxon>
        <taxon>Candidatus Ryaniibacteriota</taxon>
    </lineage>
</organism>
<dbReference type="SUPFAM" id="SSF53448">
    <property type="entry name" value="Nucleotide-diphospho-sugar transferases"/>
    <property type="match status" value="1"/>
</dbReference>
<name>A0A1G2FZK4_9BACT</name>
<evidence type="ECO:0000256" key="1">
    <source>
        <dbReference type="ARBA" id="ARBA00001946"/>
    </source>
</evidence>
<comment type="similarity">
    <text evidence="2">Belongs to the glucose-1-phosphate thymidylyltransferase family.</text>
</comment>
<accession>A0A1G2FZK4</accession>
<dbReference type="Proteomes" id="UP000177480">
    <property type="component" value="Unassembled WGS sequence"/>
</dbReference>
<comment type="catalytic activity">
    <reaction evidence="8">
        <text>dTTP + alpha-D-glucose 1-phosphate + H(+) = dTDP-alpha-D-glucose + diphosphate</text>
        <dbReference type="Rhea" id="RHEA:15225"/>
        <dbReference type="ChEBI" id="CHEBI:15378"/>
        <dbReference type="ChEBI" id="CHEBI:33019"/>
        <dbReference type="ChEBI" id="CHEBI:37568"/>
        <dbReference type="ChEBI" id="CHEBI:57477"/>
        <dbReference type="ChEBI" id="CHEBI:58601"/>
        <dbReference type="EC" id="2.7.7.24"/>
    </reaction>
</comment>
<dbReference type="AlphaFoldDB" id="A0A1G2FZK4"/>
<evidence type="ECO:0000313" key="10">
    <source>
        <dbReference type="EMBL" id="OGZ43277.1"/>
    </source>
</evidence>
<protein>
    <recommendedName>
        <fullName evidence="3">glucose-1-phosphate thymidylyltransferase</fullName>
        <ecNumber evidence="3">2.7.7.24</ecNumber>
    </recommendedName>
</protein>
<keyword evidence="10" id="KW-0167">Capsid protein</keyword>
<proteinExistence type="inferred from homology"/>
<reference evidence="10 11" key="1">
    <citation type="journal article" date="2016" name="Nat. Commun.">
        <title>Thousands of microbial genomes shed light on interconnected biogeochemical processes in an aquifer system.</title>
        <authorList>
            <person name="Anantharaman K."/>
            <person name="Brown C.T."/>
            <person name="Hug L.A."/>
            <person name="Sharon I."/>
            <person name="Castelle C.J."/>
            <person name="Probst A.J."/>
            <person name="Thomas B.C."/>
            <person name="Singh A."/>
            <person name="Wilkins M.J."/>
            <person name="Karaoz U."/>
            <person name="Brodie E.L."/>
            <person name="Williams K.H."/>
            <person name="Hubbard S.S."/>
            <person name="Banfield J.F."/>
        </authorList>
    </citation>
    <scope>NUCLEOTIDE SEQUENCE [LARGE SCALE GENOMIC DNA]</scope>
</reference>
<dbReference type="EC" id="2.7.7.24" evidence="3"/>
<dbReference type="Pfam" id="PF00483">
    <property type="entry name" value="NTP_transferase"/>
    <property type="match status" value="1"/>
</dbReference>
<feature type="domain" description="Nucleotidyl transferase" evidence="9">
    <location>
        <begin position="2"/>
        <end position="236"/>
    </location>
</feature>
<dbReference type="PANTHER" id="PTHR43532">
    <property type="entry name" value="GLUCOSE-1-PHOSPHATE THYMIDYLYLTRANSFERASE"/>
    <property type="match status" value="1"/>
</dbReference>
<comment type="cofactor">
    <cofactor evidence="1">
        <name>Mg(2+)</name>
        <dbReference type="ChEBI" id="CHEBI:18420"/>
    </cofactor>
</comment>
<dbReference type="GO" id="GO:0008879">
    <property type="term" value="F:glucose-1-phosphate thymidylyltransferase activity"/>
    <property type="evidence" value="ECO:0007669"/>
    <property type="project" value="UniProtKB-EC"/>
</dbReference>
<dbReference type="EMBL" id="MHNK01000019">
    <property type="protein sequence ID" value="OGZ43277.1"/>
    <property type="molecule type" value="Genomic_DNA"/>
</dbReference>
<dbReference type="Gene3D" id="3.90.550.10">
    <property type="entry name" value="Spore Coat Polysaccharide Biosynthesis Protein SpsA, Chain A"/>
    <property type="match status" value="1"/>
</dbReference>
<evidence type="ECO:0000256" key="4">
    <source>
        <dbReference type="ARBA" id="ARBA00022679"/>
    </source>
</evidence>
<sequence>MKGVLLAGGTGSRLNPLTQITNKHLLPVYDKPMVHYALETLRAVGIVDVLLVSGRGHAGHFLDLLGSGKEFGLRLSYEVQEEAGGIAQALGLAKDFSRGQNIAVILGDNIFMRSDELRDGIAGFADAQRGARLFLKRVPDASRFGVAEIQRENIVSIEEKPKNPKSDLAVTGFYAYDASVFDIIKTLQPSGRGELEITDVNNHYIQNGIMTHRIIEGEWTDAGTFDSLLRASCLVAEQKTS</sequence>
<keyword evidence="5" id="KW-0548">Nucleotidyltransferase</keyword>
<evidence type="ECO:0000256" key="6">
    <source>
        <dbReference type="ARBA" id="ARBA00022723"/>
    </source>
</evidence>